<dbReference type="PANTHER" id="PTHR45949">
    <property type="entry name" value="SORTING NEXIN-4"/>
    <property type="match status" value="1"/>
</dbReference>
<dbReference type="GO" id="GO:0000407">
    <property type="term" value="C:phagophore assembly site"/>
    <property type="evidence" value="ECO:0007669"/>
    <property type="project" value="TreeGrafter"/>
</dbReference>
<dbReference type="PANTHER" id="PTHR45949:SF2">
    <property type="entry name" value="SORTING NEXIN-4"/>
    <property type="match status" value="1"/>
</dbReference>
<evidence type="ECO:0000256" key="1">
    <source>
        <dbReference type="ARBA" id="ARBA00004184"/>
    </source>
</evidence>
<dbReference type="Proteomes" id="UP000695007">
    <property type="component" value="Unplaced"/>
</dbReference>
<evidence type="ECO:0000256" key="4">
    <source>
        <dbReference type="ARBA" id="ARBA00022448"/>
    </source>
</evidence>
<keyword evidence="7" id="KW-0472">Membrane</keyword>
<feature type="domain" description="PX" evidence="8">
    <location>
        <begin position="76"/>
        <end position="196"/>
    </location>
</feature>
<dbReference type="Pfam" id="PF00787">
    <property type="entry name" value="PX"/>
    <property type="match status" value="1"/>
</dbReference>
<comment type="subcellular location">
    <subcellularLocation>
        <location evidence="2">Cytoplasm</location>
    </subcellularLocation>
    <subcellularLocation>
        <location evidence="1">Endomembrane system</location>
        <topology evidence="1">Peripheral membrane protein</topology>
    </subcellularLocation>
</comment>
<dbReference type="InterPro" id="IPR015404">
    <property type="entry name" value="Vps5_C"/>
</dbReference>
<sequence length="471" mass="54095">MMTPSEVVTDDHGKETIVDTAVLEVSSMLTGGSMKQDDALSNYSTSVEGSVVASPSIESFSTLPEQETSESNLDLRDLQVKVDSPQKHVETLETYITFRITTRSTRPEFQEGEYIVRRRYNDFIWLRNKLDESYPVHIIPPMPGKHSLFAQLDRYSKEFIIARMKLLHIFLNRMVNHPILSCDKNLQIFLTAKPAEFFIHRKNRANVFVKMTDSLQSMTATSGIKYKRHLEFEQVRDYCFALSEKLSTIDKISRRIHKERQDYLVELHKLHPIFTFWATSEPELAKTLKAVASAIESNATAHQKLLDSADSSEEREYISYIDAVKEALNHRDSMQIEYDMTVEELTKRRTEMEQIVGSGNGSTGRWDNSFWKSESNGEKLDKLSQAIPRISEVVEVLQDRLECANENLRSDLERWNIEKRVDLKNILLAMADQQIAHYQQCTNAWEDALSIVKVGSNETESTTSPPPKVFV</sequence>
<organism evidence="9 10">
    <name type="scientific">Ceratosolen solmsi marchali</name>
    <dbReference type="NCBI Taxonomy" id="326594"/>
    <lineage>
        <taxon>Eukaryota</taxon>
        <taxon>Metazoa</taxon>
        <taxon>Ecdysozoa</taxon>
        <taxon>Arthropoda</taxon>
        <taxon>Hexapoda</taxon>
        <taxon>Insecta</taxon>
        <taxon>Pterygota</taxon>
        <taxon>Neoptera</taxon>
        <taxon>Endopterygota</taxon>
        <taxon>Hymenoptera</taxon>
        <taxon>Apocrita</taxon>
        <taxon>Proctotrupomorpha</taxon>
        <taxon>Chalcidoidea</taxon>
        <taxon>Agaonidae</taxon>
        <taxon>Agaoninae</taxon>
        <taxon>Ceratosolen</taxon>
    </lineage>
</organism>
<dbReference type="PROSITE" id="PS50195">
    <property type="entry name" value="PX"/>
    <property type="match status" value="1"/>
</dbReference>
<evidence type="ECO:0000256" key="2">
    <source>
        <dbReference type="ARBA" id="ARBA00004496"/>
    </source>
</evidence>
<proteinExistence type="inferred from homology"/>
<dbReference type="InterPro" id="IPR027267">
    <property type="entry name" value="AH/BAR_dom_sf"/>
</dbReference>
<dbReference type="GeneID" id="105360222"/>
<reference evidence="10" key="1">
    <citation type="submission" date="2025-08" db="UniProtKB">
        <authorList>
            <consortium name="RefSeq"/>
        </authorList>
    </citation>
    <scope>IDENTIFICATION</scope>
</reference>
<evidence type="ECO:0000256" key="7">
    <source>
        <dbReference type="ARBA" id="ARBA00023136"/>
    </source>
</evidence>
<evidence type="ECO:0000259" key="8">
    <source>
        <dbReference type="PROSITE" id="PS50195"/>
    </source>
</evidence>
<dbReference type="SMART" id="SM00312">
    <property type="entry name" value="PX"/>
    <property type="match status" value="1"/>
</dbReference>
<dbReference type="SUPFAM" id="SSF64268">
    <property type="entry name" value="PX domain"/>
    <property type="match status" value="1"/>
</dbReference>
<dbReference type="GO" id="GO:0005769">
    <property type="term" value="C:early endosome"/>
    <property type="evidence" value="ECO:0007669"/>
    <property type="project" value="TreeGrafter"/>
</dbReference>
<dbReference type="InterPro" id="IPR036871">
    <property type="entry name" value="PX_dom_sf"/>
</dbReference>
<keyword evidence="6" id="KW-0446">Lipid-binding</keyword>
<dbReference type="GO" id="GO:0032456">
    <property type="term" value="P:endocytic recycling"/>
    <property type="evidence" value="ECO:0007669"/>
    <property type="project" value="TreeGrafter"/>
</dbReference>
<evidence type="ECO:0000313" key="9">
    <source>
        <dbReference type="Proteomes" id="UP000695007"/>
    </source>
</evidence>
<evidence type="ECO:0000256" key="5">
    <source>
        <dbReference type="ARBA" id="ARBA00022490"/>
    </source>
</evidence>
<dbReference type="CDD" id="cd06860">
    <property type="entry name" value="PX_SNX7_30_like"/>
    <property type="match status" value="1"/>
</dbReference>
<dbReference type="Gene3D" id="1.20.1270.60">
    <property type="entry name" value="Arfaptin homology (AH) domain/BAR domain"/>
    <property type="match status" value="1"/>
</dbReference>
<dbReference type="RefSeq" id="XP_011495369.1">
    <property type="nucleotide sequence ID" value="XM_011497067.1"/>
</dbReference>
<evidence type="ECO:0000313" key="10">
    <source>
        <dbReference type="RefSeq" id="XP_011495369.1"/>
    </source>
</evidence>
<dbReference type="GO" id="GO:0000422">
    <property type="term" value="P:autophagy of mitochondrion"/>
    <property type="evidence" value="ECO:0007669"/>
    <property type="project" value="TreeGrafter"/>
</dbReference>
<dbReference type="GO" id="GO:0035091">
    <property type="term" value="F:phosphatidylinositol binding"/>
    <property type="evidence" value="ECO:0007669"/>
    <property type="project" value="InterPro"/>
</dbReference>
<dbReference type="GO" id="GO:0015031">
    <property type="term" value="P:protein transport"/>
    <property type="evidence" value="ECO:0007669"/>
    <property type="project" value="TreeGrafter"/>
</dbReference>
<name>A0AAJ6VLD2_9HYME</name>
<keyword evidence="4" id="KW-0813">Transport</keyword>
<dbReference type="KEGG" id="csol:105360222"/>
<gene>
    <name evidence="10" type="primary">LOC105360222</name>
</gene>
<dbReference type="GO" id="GO:0061709">
    <property type="term" value="P:reticulophagy"/>
    <property type="evidence" value="ECO:0007669"/>
    <property type="project" value="TreeGrafter"/>
</dbReference>
<keyword evidence="9" id="KW-1185">Reference proteome</keyword>
<evidence type="ECO:0000256" key="6">
    <source>
        <dbReference type="ARBA" id="ARBA00023121"/>
    </source>
</evidence>
<accession>A0AAJ6VLD2</accession>
<protein>
    <submittedName>
        <fullName evidence="10">Sorting nexin-7-like</fullName>
    </submittedName>
</protein>
<dbReference type="InterPro" id="IPR001683">
    <property type="entry name" value="PX_dom"/>
</dbReference>
<keyword evidence="5" id="KW-0963">Cytoplasm</keyword>
<evidence type="ECO:0000256" key="3">
    <source>
        <dbReference type="ARBA" id="ARBA00010883"/>
    </source>
</evidence>
<dbReference type="AlphaFoldDB" id="A0AAJ6VLD2"/>
<dbReference type="Gene3D" id="3.30.1520.10">
    <property type="entry name" value="Phox-like domain"/>
    <property type="match status" value="1"/>
</dbReference>
<dbReference type="GO" id="GO:0034727">
    <property type="term" value="P:piecemeal microautophagy of the nucleus"/>
    <property type="evidence" value="ECO:0007669"/>
    <property type="project" value="TreeGrafter"/>
</dbReference>
<dbReference type="Pfam" id="PF09325">
    <property type="entry name" value="Vps5"/>
    <property type="match status" value="1"/>
</dbReference>
<dbReference type="SUPFAM" id="SSF103657">
    <property type="entry name" value="BAR/IMD domain-like"/>
    <property type="match status" value="1"/>
</dbReference>
<comment type="similarity">
    <text evidence="3">Belongs to the sorting nexin family.</text>
</comment>